<name>A0A3N2CW28_9ACTN</name>
<comment type="caution">
    <text evidence="3">The sequence shown here is derived from an EMBL/GenBank/DDBJ whole genome shotgun (WGS) entry which is preliminary data.</text>
</comment>
<dbReference type="Proteomes" id="UP000281738">
    <property type="component" value="Unassembled WGS sequence"/>
</dbReference>
<keyword evidence="2" id="KW-0472">Membrane</keyword>
<evidence type="ECO:0000313" key="3">
    <source>
        <dbReference type="EMBL" id="ROR91404.1"/>
    </source>
</evidence>
<accession>A0A3N2CW28</accession>
<dbReference type="AlphaFoldDB" id="A0A3N2CW28"/>
<feature type="compositionally biased region" description="Basic and acidic residues" evidence="1">
    <location>
        <begin position="28"/>
        <end position="43"/>
    </location>
</feature>
<evidence type="ECO:0000256" key="1">
    <source>
        <dbReference type="SAM" id="MobiDB-lite"/>
    </source>
</evidence>
<dbReference type="EMBL" id="RKHO01000001">
    <property type="protein sequence ID" value="ROR91404.1"/>
    <property type="molecule type" value="Genomic_DNA"/>
</dbReference>
<proteinExistence type="predicted"/>
<feature type="transmembrane region" description="Helical" evidence="2">
    <location>
        <begin position="6"/>
        <end position="26"/>
    </location>
</feature>
<evidence type="ECO:0000313" key="4">
    <source>
        <dbReference type="Proteomes" id="UP000281738"/>
    </source>
</evidence>
<keyword evidence="2" id="KW-0812">Transmembrane</keyword>
<gene>
    <name evidence="3" type="ORF">EDD33_2270</name>
</gene>
<sequence length="51" mass="5683">MTETLLLWILFAAALVVIGVAVHDVLTDRPGRRHEPPRSHPRDPFSGARPL</sequence>
<protein>
    <submittedName>
        <fullName evidence="3">Uncharacterized protein</fullName>
    </submittedName>
</protein>
<dbReference type="RefSeq" id="WP_170169787.1">
    <property type="nucleotide sequence ID" value="NZ_RKHO01000001.1"/>
</dbReference>
<organism evidence="3 4">
    <name type="scientific">Nocardioides aurantiacus</name>
    <dbReference type="NCBI Taxonomy" id="86796"/>
    <lineage>
        <taxon>Bacteria</taxon>
        <taxon>Bacillati</taxon>
        <taxon>Actinomycetota</taxon>
        <taxon>Actinomycetes</taxon>
        <taxon>Propionibacteriales</taxon>
        <taxon>Nocardioidaceae</taxon>
        <taxon>Nocardioides</taxon>
    </lineage>
</organism>
<reference evidence="3 4" key="1">
    <citation type="submission" date="2018-11" db="EMBL/GenBank/DDBJ databases">
        <title>Sequencing the genomes of 1000 actinobacteria strains.</title>
        <authorList>
            <person name="Klenk H.-P."/>
        </authorList>
    </citation>
    <scope>NUCLEOTIDE SEQUENCE [LARGE SCALE GENOMIC DNA]</scope>
    <source>
        <strain evidence="3 4">DSM 12652</strain>
    </source>
</reference>
<feature type="region of interest" description="Disordered" evidence="1">
    <location>
        <begin position="28"/>
        <end position="51"/>
    </location>
</feature>
<keyword evidence="2" id="KW-1133">Transmembrane helix</keyword>
<keyword evidence="4" id="KW-1185">Reference proteome</keyword>
<evidence type="ECO:0000256" key="2">
    <source>
        <dbReference type="SAM" id="Phobius"/>
    </source>
</evidence>